<dbReference type="Gene3D" id="1.20.1250.20">
    <property type="entry name" value="MFS general substrate transporter like domains"/>
    <property type="match status" value="2"/>
</dbReference>
<dbReference type="InterPro" id="IPR011701">
    <property type="entry name" value="MFS"/>
</dbReference>
<dbReference type="SUPFAM" id="SSF103473">
    <property type="entry name" value="MFS general substrate transporter"/>
    <property type="match status" value="1"/>
</dbReference>
<dbReference type="InterPro" id="IPR020846">
    <property type="entry name" value="MFS_dom"/>
</dbReference>
<feature type="transmembrane region" description="Helical" evidence="5">
    <location>
        <begin position="158"/>
        <end position="174"/>
    </location>
</feature>
<evidence type="ECO:0000259" key="6">
    <source>
        <dbReference type="PROSITE" id="PS50850"/>
    </source>
</evidence>
<keyword evidence="3 5" id="KW-1133">Transmembrane helix</keyword>
<evidence type="ECO:0000256" key="2">
    <source>
        <dbReference type="ARBA" id="ARBA00022692"/>
    </source>
</evidence>
<feature type="transmembrane region" description="Helical" evidence="5">
    <location>
        <begin position="228"/>
        <end position="248"/>
    </location>
</feature>
<feature type="domain" description="Major facilitator superfamily (MFS) profile" evidence="6">
    <location>
        <begin position="1"/>
        <end position="371"/>
    </location>
</feature>
<dbReference type="GO" id="GO:0016020">
    <property type="term" value="C:membrane"/>
    <property type="evidence" value="ECO:0007669"/>
    <property type="project" value="UniProtKB-SubCell"/>
</dbReference>
<proteinExistence type="predicted"/>
<dbReference type="PROSITE" id="PS50850">
    <property type="entry name" value="MFS"/>
    <property type="match status" value="1"/>
</dbReference>
<feature type="transmembrane region" description="Helical" evidence="5">
    <location>
        <begin position="94"/>
        <end position="113"/>
    </location>
</feature>
<dbReference type="STRING" id="671065.MetMK1DRAFT_00024910"/>
<gene>
    <name evidence="7" type="ORF">MetMK1DRAFT_00024910</name>
</gene>
<feature type="transmembrane region" description="Helical" evidence="5">
    <location>
        <begin position="69"/>
        <end position="88"/>
    </location>
</feature>
<dbReference type="HOGENOM" id="CLU_001265_5_5_2"/>
<dbReference type="OrthoDB" id="29061at2157"/>
<accession>H2C7E2</accession>
<feature type="transmembrane region" description="Helical" evidence="5">
    <location>
        <begin position="260"/>
        <end position="278"/>
    </location>
</feature>
<keyword evidence="2 5" id="KW-0812">Transmembrane</keyword>
<feature type="transmembrane region" description="Helical" evidence="5">
    <location>
        <begin position="41"/>
        <end position="62"/>
    </location>
</feature>
<feature type="transmembrane region" description="Helical" evidence="5">
    <location>
        <begin position="195"/>
        <end position="216"/>
    </location>
</feature>
<keyword evidence="8" id="KW-1185">Reference proteome</keyword>
<comment type="subcellular location">
    <subcellularLocation>
        <location evidence="1">Membrane</location>
    </subcellularLocation>
</comment>
<sequence>MNGRLLILVCSLSFFLAYFSRLAWSILGPLSTLHPSVEEDSYIFSLFFAGYVVVQIPAGVLVDRMSFKIVLLLSLVGIAITSLGSGLADSIRTEYLLSIFMGLSAGWIYPSTVKAISESFSGKELAQAMGVYSLAWPLSIIAAGYLLPPIATELSWRWGYFFVTALSVMTVSLLPTVKPTPNFNSPGRLEDIRDVVLISGGGFLFFTAYWAVALYFYDYALRLTDDPIVSGLIYSLTALPGIVSTVLSSRLINRLGHVKSLVVTVSSYGLLLMLIPLARGPLSLAILATLMGGVRFLITPAHSTAIARIGREGAGKATGIANTFWQFSGVTSSVMAGWIVTSLGYQWLWIMMGFISIISTLLYSRIGITGK</sequence>
<name>H2C7E2_9CREN</name>
<dbReference type="RefSeq" id="WP_009074117.1">
    <property type="nucleotide sequence ID" value="NZ_JH597770.1"/>
</dbReference>
<evidence type="ECO:0000256" key="1">
    <source>
        <dbReference type="ARBA" id="ARBA00004370"/>
    </source>
</evidence>
<dbReference type="eggNOG" id="arCOG00130">
    <property type="taxonomic scope" value="Archaea"/>
</dbReference>
<dbReference type="EMBL" id="JH597770">
    <property type="protein sequence ID" value="EHP68068.1"/>
    <property type="molecule type" value="Genomic_DNA"/>
</dbReference>
<dbReference type="InterPro" id="IPR005828">
    <property type="entry name" value="MFS_sugar_transport-like"/>
</dbReference>
<keyword evidence="4 5" id="KW-0472">Membrane</keyword>
<evidence type="ECO:0000256" key="4">
    <source>
        <dbReference type="ARBA" id="ARBA00023136"/>
    </source>
</evidence>
<feature type="transmembrane region" description="Helical" evidence="5">
    <location>
        <begin position="284"/>
        <end position="307"/>
    </location>
</feature>
<dbReference type="Pfam" id="PF07690">
    <property type="entry name" value="MFS_1"/>
    <property type="match status" value="1"/>
</dbReference>
<dbReference type="InterPro" id="IPR036259">
    <property type="entry name" value="MFS_trans_sf"/>
</dbReference>
<dbReference type="InterPro" id="IPR052952">
    <property type="entry name" value="MFS-Transporter"/>
</dbReference>
<dbReference type="AlphaFoldDB" id="H2C7E2"/>
<evidence type="ECO:0000313" key="8">
    <source>
        <dbReference type="Proteomes" id="UP000003980"/>
    </source>
</evidence>
<dbReference type="GO" id="GO:0022857">
    <property type="term" value="F:transmembrane transporter activity"/>
    <property type="evidence" value="ECO:0007669"/>
    <property type="project" value="InterPro"/>
</dbReference>
<reference evidence="7 8" key="1">
    <citation type="submission" date="2012-01" db="EMBL/GenBank/DDBJ databases">
        <title>Improved High-Quality Draft sequence of Metallosphaera yellowstonensis MK1.</title>
        <authorList>
            <consortium name="US DOE Joint Genome Institute"/>
            <person name="Lucas S."/>
            <person name="Han J."/>
            <person name="Cheng J.-F."/>
            <person name="Goodwin L."/>
            <person name="Pitluck S."/>
            <person name="Peters L."/>
            <person name="Teshima H."/>
            <person name="Detter J.C."/>
            <person name="Han C."/>
            <person name="Tapia R."/>
            <person name="Land M."/>
            <person name="Hauser L."/>
            <person name="Kyrpides N."/>
            <person name="Kozubal M."/>
            <person name="Macur R.E."/>
            <person name="Jay Z."/>
            <person name="Inskeep W."/>
            <person name="Woyke T."/>
        </authorList>
    </citation>
    <scope>NUCLEOTIDE SEQUENCE [LARGE SCALE GENOMIC DNA]</scope>
    <source>
        <strain evidence="7 8">MK1</strain>
    </source>
</reference>
<protein>
    <submittedName>
        <fullName evidence="7">Arabinose efflux permease family protein</fullName>
    </submittedName>
</protein>
<dbReference type="Pfam" id="PF00083">
    <property type="entry name" value="Sugar_tr"/>
    <property type="match status" value="1"/>
</dbReference>
<evidence type="ECO:0000256" key="5">
    <source>
        <dbReference type="SAM" id="Phobius"/>
    </source>
</evidence>
<organism evidence="7 8">
    <name type="scientific">Metallosphaera yellowstonensis MK1</name>
    <dbReference type="NCBI Taxonomy" id="671065"/>
    <lineage>
        <taxon>Archaea</taxon>
        <taxon>Thermoproteota</taxon>
        <taxon>Thermoprotei</taxon>
        <taxon>Sulfolobales</taxon>
        <taxon>Sulfolobaceae</taxon>
        <taxon>Metallosphaera</taxon>
    </lineage>
</organism>
<evidence type="ECO:0000313" key="7">
    <source>
        <dbReference type="EMBL" id="EHP68068.1"/>
    </source>
</evidence>
<feature type="transmembrane region" description="Helical" evidence="5">
    <location>
        <begin position="346"/>
        <end position="364"/>
    </location>
</feature>
<dbReference type="PANTHER" id="PTHR23527">
    <property type="entry name" value="BLL3282 PROTEIN"/>
    <property type="match status" value="1"/>
</dbReference>
<dbReference type="Proteomes" id="UP000003980">
    <property type="component" value="Unassembled WGS sequence"/>
</dbReference>
<feature type="transmembrane region" description="Helical" evidence="5">
    <location>
        <begin position="125"/>
        <end position="146"/>
    </location>
</feature>
<evidence type="ECO:0000256" key="3">
    <source>
        <dbReference type="ARBA" id="ARBA00022989"/>
    </source>
</evidence>
<dbReference type="PANTHER" id="PTHR23527:SF1">
    <property type="entry name" value="BLL3282 PROTEIN"/>
    <property type="match status" value="1"/>
</dbReference>
<feature type="transmembrane region" description="Helical" evidence="5">
    <location>
        <begin position="319"/>
        <end position="340"/>
    </location>
</feature>